<comment type="catalytic activity">
    <reaction evidence="9">
        <text>9-hexadecanoyloxy-octadecanoate + H2O = 9-hydroxy-octadecanoate + hexadecanoate + H(+)</text>
        <dbReference type="Rhea" id="RHEA:52052"/>
        <dbReference type="ChEBI" id="CHEBI:7896"/>
        <dbReference type="ChEBI" id="CHEBI:15377"/>
        <dbReference type="ChEBI" id="CHEBI:15378"/>
        <dbReference type="ChEBI" id="CHEBI:83670"/>
        <dbReference type="ChEBI" id="CHEBI:136286"/>
    </reaction>
    <physiologicalReaction direction="left-to-right" evidence="9">
        <dbReference type="Rhea" id="RHEA:52053"/>
    </physiologicalReaction>
</comment>
<keyword evidence="5 17" id="KW-1133">Transmembrane helix</keyword>
<evidence type="ECO:0000256" key="16">
    <source>
        <dbReference type="ARBA" id="ARBA00049428"/>
    </source>
</evidence>
<comment type="catalytic activity">
    <reaction evidence="14">
        <text>13-(9Z-octadecenoyloxy)-octadecanoate + H2O = 13-hydroxy-octadecanoate + (9Z)-octadecenoate + H(+)</text>
        <dbReference type="Rhea" id="RHEA:52064"/>
        <dbReference type="ChEBI" id="CHEBI:15377"/>
        <dbReference type="ChEBI" id="CHEBI:15378"/>
        <dbReference type="ChEBI" id="CHEBI:30823"/>
        <dbReference type="ChEBI" id="CHEBI:136303"/>
        <dbReference type="ChEBI" id="CHEBI:136304"/>
    </reaction>
    <physiologicalReaction direction="left-to-right" evidence="14">
        <dbReference type="Rhea" id="RHEA:52065"/>
    </physiologicalReaction>
</comment>
<evidence type="ECO:0000256" key="7">
    <source>
        <dbReference type="ARBA" id="ARBA00047368"/>
    </source>
</evidence>
<evidence type="ECO:0000256" key="9">
    <source>
        <dbReference type="ARBA" id="ARBA00047863"/>
    </source>
</evidence>
<evidence type="ECO:0000256" key="17">
    <source>
        <dbReference type="SAM" id="Phobius"/>
    </source>
</evidence>
<evidence type="ECO:0000256" key="3">
    <source>
        <dbReference type="ARBA" id="ARBA00009300"/>
    </source>
</evidence>
<dbReference type="EMBL" id="CAJHNJ030000065">
    <property type="protein sequence ID" value="CAG9133656.1"/>
    <property type="molecule type" value="Genomic_DNA"/>
</dbReference>
<dbReference type="Proteomes" id="UP000653454">
    <property type="component" value="Unassembled WGS sequence"/>
</dbReference>
<keyword evidence="19" id="KW-1185">Reference proteome</keyword>
<proteinExistence type="inferred from homology"/>
<evidence type="ECO:0000256" key="15">
    <source>
        <dbReference type="ARBA" id="ARBA00049322"/>
    </source>
</evidence>
<dbReference type="SUPFAM" id="SSF56219">
    <property type="entry name" value="DNase I-like"/>
    <property type="match status" value="1"/>
</dbReference>
<evidence type="ECO:0000256" key="5">
    <source>
        <dbReference type="ARBA" id="ARBA00022989"/>
    </source>
</evidence>
<evidence type="ECO:0000256" key="8">
    <source>
        <dbReference type="ARBA" id="ARBA00047427"/>
    </source>
</evidence>
<evidence type="ECO:0000256" key="6">
    <source>
        <dbReference type="ARBA" id="ARBA00023136"/>
    </source>
</evidence>
<evidence type="ECO:0000256" key="4">
    <source>
        <dbReference type="ARBA" id="ARBA00022692"/>
    </source>
</evidence>
<keyword evidence="6 17" id="KW-0472">Membrane</keyword>
<reference evidence="18" key="1">
    <citation type="submission" date="2020-11" db="EMBL/GenBank/DDBJ databases">
        <authorList>
            <person name="Whiteford S."/>
        </authorList>
    </citation>
    <scope>NUCLEOTIDE SEQUENCE</scope>
</reference>
<accession>A0A8S4G004</accession>
<comment type="caution">
    <text evidence="18">The sequence shown here is derived from an EMBL/GenBank/DDBJ whole genome shotgun (WGS) entry which is preliminary data.</text>
</comment>
<protein>
    <submittedName>
        <fullName evidence="18">(diamondback moth) hypothetical protein</fullName>
    </submittedName>
</protein>
<comment type="similarity">
    <text evidence="3">Belongs to the AIG1 family.</text>
</comment>
<evidence type="ECO:0000256" key="1">
    <source>
        <dbReference type="ARBA" id="ARBA00000923"/>
    </source>
</evidence>
<comment type="catalytic activity">
    <reaction evidence="15">
        <text>13-(9Z-hexadecenoyloxy)-octadecanoate + H2O = 13-hydroxy-octadecanoate + (9Z)-hexadecenoate + H(+)</text>
        <dbReference type="Rhea" id="RHEA:52076"/>
        <dbReference type="ChEBI" id="CHEBI:15377"/>
        <dbReference type="ChEBI" id="CHEBI:15378"/>
        <dbReference type="ChEBI" id="CHEBI:32372"/>
        <dbReference type="ChEBI" id="CHEBI:136304"/>
        <dbReference type="ChEBI" id="CHEBI:136315"/>
    </reaction>
    <physiologicalReaction direction="left-to-right" evidence="15">
        <dbReference type="Rhea" id="RHEA:52077"/>
    </physiologicalReaction>
</comment>
<comment type="catalytic activity">
    <reaction evidence="13">
        <text>9-octadecanoyloxy-octadecanoate + H2O = 9-hydroxy-octadecanoate + octadecanoate + H(+)</text>
        <dbReference type="Rhea" id="RHEA:52096"/>
        <dbReference type="ChEBI" id="CHEBI:15377"/>
        <dbReference type="ChEBI" id="CHEBI:15378"/>
        <dbReference type="ChEBI" id="CHEBI:25629"/>
        <dbReference type="ChEBI" id="CHEBI:136286"/>
        <dbReference type="ChEBI" id="CHEBI:136373"/>
    </reaction>
    <physiologicalReaction direction="left-to-right" evidence="13">
        <dbReference type="Rhea" id="RHEA:52097"/>
    </physiologicalReaction>
</comment>
<comment type="catalytic activity">
    <reaction evidence="11">
        <text>12-(9Z-octadecenoyloxy)-octadecanoate + H2O = 12-hydroxyoctadecanoate + (9Z)-octadecenoate + H(+)</text>
        <dbReference type="Rhea" id="RHEA:52060"/>
        <dbReference type="ChEBI" id="CHEBI:15377"/>
        <dbReference type="ChEBI" id="CHEBI:15378"/>
        <dbReference type="ChEBI" id="CHEBI:30823"/>
        <dbReference type="ChEBI" id="CHEBI:84201"/>
        <dbReference type="ChEBI" id="CHEBI:136302"/>
    </reaction>
    <physiologicalReaction direction="left-to-right" evidence="11">
        <dbReference type="Rhea" id="RHEA:52061"/>
    </physiologicalReaction>
</comment>
<comment type="catalytic activity">
    <reaction evidence="8">
        <text>13-octadecanoyloxy-octadecanoate + H2O = 13-hydroxy-octadecanoate + octadecanoate + H(+)</text>
        <dbReference type="Rhea" id="RHEA:52084"/>
        <dbReference type="ChEBI" id="CHEBI:15377"/>
        <dbReference type="ChEBI" id="CHEBI:15378"/>
        <dbReference type="ChEBI" id="CHEBI:25629"/>
        <dbReference type="ChEBI" id="CHEBI:136304"/>
        <dbReference type="ChEBI" id="CHEBI:136335"/>
    </reaction>
    <physiologicalReaction direction="left-to-right" evidence="8">
        <dbReference type="Rhea" id="RHEA:52085"/>
    </physiologicalReaction>
</comment>
<sequence>MTGKNKSLLVGLFNAGSLGTGHDELIATVLRYDVDIMAINETWLREGEIDRAPVIPGYRLRHTPRPPATFTDYMIKLFDLHAPERTVRVKGADYPWITDNVKYMMSLRDAAHKRFRITNSASDNNYYKDLKHLILEKAVYNQMSHYLEVNGILPDVQSGFRRGRSTSTALIDVVDNILASADKGSPSDVNNTCDLINQDLDRIATWSNKHILKLNPDKSKFIIIGTRKQVQITNTNNPTIKLAGVDIEQSSHVSHIVPWWFNHCVHTNIFIIICVETVLVPRRRPVDSKMEHVCVITAVVAYAVVHCVHTNIFIIICVETVLVPRRRPVDSKMEHVCVITAVVAYAVVHCVHTNIFIIICVETVLVPRRRPVDSKMEHVCVITAVVAYAVVYYSIYFIGNRWLYQVFAIMTWWQVCLFQCLIWASSYIFYRIQYPINRLIHGSGDVTETVKNGDVFEKVADNSDSNGDRDSPKDVDEKDGLRIVNGEKGATYVGNGISTISNGVYKQLSLNDAEGNVNDLKKPPFADRTWSLKYRTIRNQFENSSL</sequence>
<evidence type="ECO:0000256" key="12">
    <source>
        <dbReference type="ARBA" id="ARBA00048800"/>
    </source>
</evidence>
<evidence type="ECO:0000256" key="11">
    <source>
        <dbReference type="ARBA" id="ARBA00048701"/>
    </source>
</evidence>
<feature type="transmembrane region" description="Helical" evidence="17">
    <location>
        <begin position="411"/>
        <end position="430"/>
    </location>
</feature>
<evidence type="ECO:0000256" key="2">
    <source>
        <dbReference type="ARBA" id="ARBA00004127"/>
    </source>
</evidence>
<name>A0A8S4G004_PLUXY</name>
<gene>
    <name evidence="18" type="ORF">PLXY2_LOCUS11923</name>
</gene>
<feature type="transmembrane region" description="Helical" evidence="17">
    <location>
        <begin position="293"/>
        <end position="322"/>
    </location>
</feature>
<comment type="catalytic activity">
    <reaction evidence="1">
        <text>9-(9Z-hexadecenoyloxy)-octadecanoate + H2O = (9Z)-hexadecenoate + 9-hydroxy-octadecanoate + H(+)</text>
        <dbReference type="Rhea" id="RHEA:52068"/>
        <dbReference type="ChEBI" id="CHEBI:15377"/>
        <dbReference type="ChEBI" id="CHEBI:15378"/>
        <dbReference type="ChEBI" id="CHEBI:32372"/>
        <dbReference type="ChEBI" id="CHEBI:136286"/>
        <dbReference type="ChEBI" id="CHEBI:136309"/>
    </reaction>
    <physiologicalReaction direction="left-to-right" evidence="1">
        <dbReference type="Rhea" id="RHEA:52069"/>
    </physiologicalReaction>
</comment>
<dbReference type="GO" id="GO:0012505">
    <property type="term" value="C:endomembrane system"/>
    <property type="evidence" value="ECO:0007669"/>
    <property type="project" value="UniProtKB-SubCell"/>
</dbReference>
<dbReference type="PANTHER" id="PTHR10989">
    <property type="entry name" value="ANDROGEN-INDUCED PROTEIN 1-RELATED"/>
    <property type="match status" value="1"/>
</dbReference>
<dbReference type="GO" id="GO:0016020">
    <property type="term" value="C:membrane"/>
    <property type="evidence" value="ECO:0007669"/>
    <property type="project" value="InterPro"/>
</dbReference>
<dbReference type="InterPro" id="IPR006838">
    <property type="entry name" value="ADTRP_AIG1"/>
</dbReference>
<comment type="catalytic activity">
    <reaction evidence="7">
        <text>12-hexadecanoyloxy-octadecanoate + H2O = 12-hydroxyoctadecanoate + hexadecanoate + H(+)</text>
        <dbReference type="Rhea" id="RHEA:52056"/>
        <dbReference type="ChEBI" id="CHEBI:7896"/>
        <dbReference type="ChEBI" id="CHEBI:15377"/>
        <dbReference type="ChEBI" id="CHEBI:15378"/>
        <dbReference type="ChEBI" id="CHEBI:83677"/>
        <dbReference type="ChEBI" id="CHEBI:84201"/>
    </reaction>
    <physiologicalReaction direction="left-to-right" evidence="7">
        <dbReference type="Rhea" id="RHEA:52057"/>
    </physiologicalReaction>
</comment>
<feature type="transmembrane region" description="Helical" evidence="17">
    <location>
        <begin position="342"/>
        <end position="366"/>
    </location>
</feature>
<comment type="catalytic activity">
    <reaction evidence="16">
        <text>12-(9Z-hexadecenoyloxy)-octadecanoate + H2O = 12-hydroxyoctadecanoate + (9Z)-hexadecenoate + H(+)</text>
        <dbReference type="Rhea" id="RHEA:52072"/>
        <dbReference type="ChEBI" id="CHEBI:15377"/>
        <dbReference type="ChEBI" id="CHEBI:15378"/>
        <dbReference type="ChEBI" id="CHEBI:32372"/>
        <dbReference type="ChEBI" id="CHEBI:84201"/>
        <dbReference type="ChEBI" id="CHEBI:136312"/>
    </reaction>
    <physiologicalReaction direction="left-to-right" evidence="16">
        <dbReference type="Rhea" id="RHEA:52073"/>
    </physiologicalReaction>
</comment>
<evidence type="ECO:0000256" key="13">
    <source>
        <dbReference type="ARBA" id="ARBA00049221"/>
    </source>
</evidence>
<evidence type="ECO:0000313" key="18">
    <source>
        <dbReference type="EMBL" id="CAG9133656.1"/>
    </source>
</evidence>
<evidence type="ECO:0000256" key="14">
    <source>
        <dbReference type="ARBA" id="ARBA00049296"/>
    </source>
</evidence>
<dbReference type="PANTHER" id="PTHR10989:SF16">
    <property type="entry name" value="AT02829P-RELATED"/>
    <property type="match status" value="1"/>
</dbReference>
<comment type="catalytic activity">
    <reaction evidence="12">
        <text>9-(9Z-octadecenoyloxy)-octadecanoate + H2O = 9-hydroxy-octadecanoate + (9Z)-octadecenoate + H(+)</text>
        <dbReference type="Rhea" id="RHEA:52048"/>
        <dbReference type="ChEBI" id="CHEBI:15377"/>
        <dbReference type="ChEBI" id="CHEBI:15378"/>
        <dbReference type="ChEBI" id="CHEBI:30823"/>
        <dbReference type="ChEBI" id="CHEBI:136282"/>
        <dbReference type="ChEBI" id="CHEBI:136286"/>
    </reaction>
    <physiologicalReaction direction="left-to-right" evidence="12">
        <dbReference type="Rhea" id="RHEA:52049"/>
    </physiologicalReaction>
</comment>
<evidence type="ECO:0000256" key="10">
    <source>
        <dbReference type="ARBA" id="ARBA00048680"/>
    </source>
</evidence>
<comment type="subcellular location">
    <subcellularLocation>
        <location evidence="2">Endomembrane system</location>
        <topology evidence="2">Multi-pass membrane protein</topology>
    </subcellularLocation>
</comment>
<comment type="catalytic activity">
    <reaction evidence="10">
        <text>12-octadecanoyloxy-octadecanoate + H2O = 12-hydroxyoctadecanoate + octadecanoate + H(+)</text>
        <dbReference type="Rhea" id="RHEA:52080"/>
        <dbReference type="ChEBI" id="CHEBI:15377"/>
        <dbReference type="ChEBI" id="CHEBI:15378"/>
        <dbReference type="ChEBI" id="CHEBI:25629"/>
        <dbReference type="ChEBI" id="CHEBI:84201"/>
        <dbReference type="ChEBI" id="CHEBI:136330"/>
    </reaction>
    <physiologicalReaction direction="left-to-right" evidence="10">
        <dbReference type="Rhea" id="RHEA:52081"/>
    </physiologicalReaction>
</comment>
<dbReference type="InterPro" id="IPR036691">
    <property type="entry name" value="Endo/exonu/phosph_ase_sf"/>
</dbReference>
<dbReference type="AlphaFoldDB" id="A0A8S4G004"/>
<keyword evidence="4 17" id="KW-0812">Transmembrane</keyword>
<feature type="transmembrane region" description="Helical" evidence="17">
    <location>
        <begin position="378"/>
        <end position="399"/>
    </location>
</feature>
<organism evidence="18 19">
    <name type="scientific">Plutella xylostella</name>
    <name type="common">Diamondback moth</name>
    <name type="synonym">Plutella maculipennis</name>
    <dbReference type="NCBI Taxonomy" id="51655"/>
    <lineage>
        <taxon>Eukaryota</taxon>
        <taxon>Metazoa</taxon>
        <taxon>Ecdysozoa</taxon>
        <taxon>Arthropoda</taxon>
        <taxon>Hexapoda</taxon>
        <taxon>Insecta</taxon>
        <taxon>Pterygota</taxon>
        <taxon>Neoptera</taxon>
        <taxon>Endopterygota</taxon>
        <taxon>Lepidoptera</taxon>
        <taxon>Glossata</taxon>
        <taxon>Ditrysia</taxon>
        <taxon>Yponomeutoidea</taxon>
        <taxon>Plutellidae</taxon>
        <taxon>Plutella</taxon>
    </lineage>
</organism>
<feature type="transmembrane region" description="Helical" evidence="17">
    <location>
        <begin position="259"/>
        <end position="281"/>
    </location>
</feature>
<evidence type="ECO:0000313" key="19">
    <source>
        <dbReference type="Proteomes" id="UP000653454"/>
    </source>
</evidence>